<keyword evidence="2" id="KW-1003">Cell membrane</keyword>
<accession>A0A3M8SFY0</accession>
<feature type="transmembrane region" description="Helical" evidence="7">
    <location>
        <begin position="106"/>
        <end position="126"/>
    </location>
</feature>
<proteinExistence type="predicted"/>
<protein>
    <submittedName>
        <fullName evidence="8">MFS transporter</fullName>
    </submittedName>
</protein>
<keyword evidence="5 7" id="KW-0472">Membrane</keyword>
<sequence length="238" mass="24864">MSQRSVSVTSHPAAQEGHARGVARGLPGRAGPGRDRAELPRPPGRPCAHRGRPERVLRHRRGGGGGSGAAVQAGEGRRDHVRRAHRRHHRRGAAGRVVGQHWGWRAPFWGVNGLALIGLIGVIALVPRHRSAEGAGIQGELAAFRRGRVWLGLATTGLSQAALFGCYSYIAPLLTDVTGYSAAAVPVLLVLFGLGTVCGSVLGGRLADRNLMRTLCGGMGLLAASLAAFPLAADSRCS</sequence>
<keyword evidence="4 7" id="KW-1133">Transmembrane helix</keyword>
<feature type="transmembrane region" description="Helical" evidence="7">
    <location>
        <begin position="214"/>
        <end position="233"/>
    </location>
</feature>
<dbReference type="PANTHER" id="PTHR43124:SF3">
    <property type="entry name" value="CHLORAMPHENICOL EFFLUX PUMP RV0191"/>
    <property type="match status" value="1"/>
</dbReference>
<comment type="caution">
    <text evidence="8">The sequence shown here is derived from an EMBL/GenBank/DDBJ whole genome shotgun (WGS) entry which is preliminary data.</text>
</comment>
<evidence type="ECO:0000256" key="7">
    <source>
        <dbReference type="SAM" id="Phobius"/>
    </source>
</evidence>
<dbReference type="AlphaFoldDB" id="A0A3M8SFY0"/>
<evidence type="ECO:0000313" key="8">
    <source>
        <dbReference type="EMBL" id="RNF77872.1"/>
    </source>
</evidence>
<dbReference type="Gene3D" id="1.20.1250.20">
    <property type="entry name" value="MFS general substrate transporter like domains"/>
    <property type="match status" value="1"/>
</dbReference>
<dbReference type="GO" id="GO:0022857">
    <property type="term" value="F:transmembrane transporter activity"/>
    <property type="evidence" value="ECO:0007669"/>
    <property type="project" value="InterPro"/>
</dbReference>
<dbReference type="PANTHER" id="PTHR43124">
    <property type="entry name" value="PURINE EFFLUX PUMP PBUE"/>
    <property type="match status" value="1"/>
</dbReference>
<reference evidence="8 9" key="1">
    <citation type="submission" date="2018-11" db="EMBL/GenBank/DDBJ databases">
        <title>The Potential of Streptomyces as Biocontrol Agents against the Tomato grey mould, Botrytis cinerea (Gray mold) Frontiers in Microbiology.</title>
        <authorList>
            <person name="Li D."/>
        </authorList>
    </citation>
    <scope>NUCLEOTIDE SEQUENCE [LARGE SCALE GENOMIC DNA]</scope>
    <source>
        <strain evidence="8 9">NEAU-LD23</strain>
    </source>
</reference>
<dbReference type="SUPFAM" id="SSF103473">
    <property type="entry name" value="MFS general substrate transporter"/>
    <property type="match status" value="1"/>
</dbReference>
<dbReference type="InterPro" id="IPR011701">
    <property type="entry name" value="MFS"/>
</dbReference>
<feature type="transmembrane region" description="Helical" evidence="7">
    <location>
        <begin position="147"/>
        <end position="170"/>
    </location>
</feature>
<dbReference type="GO" id="GO:0005886">
    <property type="term" value="C:plasma membrane"/>
    <property type="evidence" value="ECO:0007669"/>
    <property type="project" value="UniProtKB-SubCell"/>
</dbReference>
<keyword evidence="9" id="KW-1185">Reference proteome</keyword>
<gene>
    <name evidence="8" type="ORF">EEJ42_49315</name>
</gene>
<evidence type="ECO:0000256" key="3">
    <source>
        <dbReference type="ARBA" id="ARBA00022692"/>
    </source>
</evidence>
<feature type="compositionally biased region" description="Polar residues" evidence="6">
    <location>
        <begin position="1"/>
        <end position="12"/>
    </location>
</feature>
<dbReference type="InterPro" id="IPR050189">
    <property type="entry name" value="MFS_Efflux_Transporters"/>
</dbReference>
<evidence type="ECO:0000256" key="5">
    <source>
        <dbReference type="ARBA" id="ARBA00023136"/>
    </source>
</evidence>
<evidence type="ECO:0000256" key="2">
    <source>
        <dbReference type="ARBA" id="ARBA00022475"/>
    </source>
</evidence>
<organism evidence="8 9">
    <name type="scientific">Streptomyces botrytidirepellens</name>
    <dbReference type="NCBI Taxonomy" id="2486417"/>
    <lineage>
        <taxon>Bacteria</taxon>
        <taxon>Bacillati</taxon>
        <taxon>Actinomycetota</taxon>
        <taxon>Actinomycetes</taxon>
        <taxon>Kitasatosporales</taxon>
        <taxon>Streptomycetaceae</taxon>
        <taxon>Streptomyces</taxon>
    </lineage>
</organism>
<dbReference type="EMBL" id="RIBZ01000883">
    <property type="protein sequence ID" value="RNF77872.1"/>
    <property type="molecule type" value="Genomic_DNA"/>
</dbReference>
<evidence type="ECO:0000256" key="6">
    <source>
        <dbReference type="SAM" id="MobiDB-lite"/>
    </source>
</evidence>
<name>A0A3M8SFY0_9ACTN</name>
<dbReference type="InterPro" id="IPR036259">
    <property type="entry name" value="MFS_trans_sf"/>
</dbReference>
<evidence type="ECO:0000313" key="9">
    <source>
        <dbReference type="Proteomes" id="UP000275401"/>
    </source>
</evidence>
<evidence type="ECO:0000256" key="1">
    <source>
        <dbReference type="ARBA" id="ARBA00004651"/>
    </source>
</evidence>
<evidence type="ECO:0000256" key="4">
    <source>
        <dbReference type="ARBA" id="ARBA00022989"/>
    </source>
</evidence>
<feature type="region of interest" description="Disordered" evidence="6">
    <location>
        <begin position="1"/>
        <end position="78"/>
    </location>
</feature>
<dbReference type="Proteomes" id="UP000275401">
    <property type="component" value="Unassembled WGS sequence"/>
</dbReference>
<feature type="transmembrane region" description="Helical" evidence="7">
    <location>
        <begin position="182"/>
        <end position="202"/>
    </location>
</feature>
<feature type="compositionally biased region" description="Low complexity" evidence="6">
    <location>
        <begin position="20"/>
        <end position="29"/>
    </location>
</feature>
<comment type="subcellular location">
    <subcellularLocation>
        <location evidence="1">Cell membrane</location>
        <topology evidence="1">Multi-pass membrane protein</topology>
    </subcellularLocation>
</comment>
<keyword evidence="3 7" id="KW-0812">Transmembrane</keyword>
<dbReference type="Pfam" id="PF07690">
    <property type="entry name" value="MFS_1"/>
    <property type="match status" value="1"/>
</dbReference>